<evidence type="ECO:0000256" key="2">
    <source>
        <dbReference type="ARBA" id="ARBA00022737"/>
    </source>
</evidence>
<dbReference type="PROSITE" id="PS50222">
    <property type="entry name" value="EF_HAND_2"/>
    <property type="match status" value="1"/>
</dbReference>
<evidence type="ECO:0000259" key="6">
    <source>
        <dbReference type="PROSITE" id="PS50222"/>
    </source>
</evidence>
<dbReference type="PANTHER" id="PTHR46311">
    <property type="entry name" value="CALCIUM-BINDING PROTEIN 8-RELATED"/>
    <property type="match status" value="1"/>
</dbReference>
<feature type="coiled-coil region" evidence="4">
    <location>
        <begin position="345"/>
        <end position="471"/>
    </location>
</feature>
<keyword evidence="8" id="KW-1185">Reference proteome</keyword>
<reference evidence="7" key="1">
    <citation type="journal article" date="2022" name="bioRxiv">
        <title>Sequencing and chromosome-scale assembly of the giantPleurodeles waltlgenome.</title>
        <authorList>
            <person name="Brown T."/>
            <person name="Elewa A."/>
            <person name="Iarovenko S."/>
            <person name="Subramanian E."/>
            <person name="Araus A.J."/>
            <person name="Petzold A."/>
            <person name="Susuki M."/>
            <person name="Suzuki K.-i.T."/>
            <person name="Hayashi T."/>
            <person name="Toyoda A."/>
            <person name="Oliveira C."/>
            <person name="Osipova E."/>
            <person name="Leigh N.D."/>
            <person name="Simon A."/>
            <person name="Yun M.H."/>
        </authorList>
    </citation>
    <scope>NUCLEOTIDE SEQUENCE</scope>
    <source>
        <strain evidence="7">20211129_DDA</strain>
        <tissue evidence="7">Liver</tissue>
    </source>
</reference>
<dbReference type="GO" id="GO:0005509">
    <property type="term" value="F:calcium ion binding"/>
    <property type="evidence" value="ECO:0007669"/>
    <property type="project" value="InterPro"/>
</dbReference>
<dbReference type="Proteomes" id="UP001066276">
    <property type="component" value="Chromosome 3_2"/>
</dbReference>
<evidence type="ECO:0000256" key="1">
    <source>
        <dbReference type="ARBA" id="ARBA00022723"/>
    </source>
</evidence>
<dbReference type="PANTHER" id="PTHR46311:SF3">
    <property type="entry name" value="CALCIUM-BINDING PROTEIN 8"/>
    <property type="match status" value="1"/>
</dbReference>
<dbReference type="InterPro" id="IPR018247">
    <property type="entry name" value="EF_Hand_1_Ca_BS"/>
</dbReference>
<proteinExistence type="predicted"/>
<dbReference type="InterPro" id="IPR002048">
    <property type="entry name" value="EF_hand_dom"/>
</dbReference>
<dbReference type="Pfam" id="PF13499">
    <property type="entry name" value="EF-hand_7"/>
    <property type="match status" value="1"/>
</dbReference>
<organism evidence="7 8">
    <name type="scientific">Pleurodeles waltl</name>
    <name type="common">Iberian ribbed newt</name>
    <dbReference type="NCBI Taxonomy" id="8319"/>
    <lineage>
        <taxon>Eukaryota</taxon>
        <taxon>Metazoa</taxon>
        <taxon>Chordata</taxon>
        <taxon>Craniata</taxon>
        <taxon>Vertebrata</taxon>
        <taxon>Euteleostomi</taxon>
        <taxon>Amphibia</taxon>
        <taxon>Batrachia</taxon>
        <taxon>Caudata</taxon>
        <taxon>Salamandroidea</taxon>
        <taxon>Salamandridae</taxon>
        <taxon>Pleurodelinae</taxon>
        <taxon>Pleurodeles</taxon>
    </lineage>
</organism>
<dbReference type="InterPro" id="IPR051111">
    <property type="entry name" value="Ca-binding_regulatory"/>
</dbReference>
<dbReference type="EMBL" id="JANPWB010000006">
    <property type="protein sequence ID" value="KAJ1178689.1"/>
    <property type="molecule type" value="Genomic_DNA"/>
</dbReference>
<evidence type="ECO:0000256" key="3">
    <source>
        <dbReference type="ARBA" id="ARBA00022837"/>
    </source>
</evidence>
<dbReference type="GO" id="GO:0032588">
    <property type="term" value="C:trans-Golgi network membrane"/>
    <property type="evidence" value="ECO:0007669"/>
    <property type="project" value="TreeGrafter"/>
</dbReference>
<keyword evidence="1" id="KW-0479">Metal-binding</keyword>
<evidence type="ECO:0000313" key="8">
    <source>
        <dbReference type="Proteomes" id="UP001066276"/>
    </source>
</evidence>
<dbReference type="Gene3D" id="1.10.238.10">
    <property type="entry name" value="EF-hand"/>
    <property type="match status" value="1"/>
</dbReference>
<sequence length="474" mass="54107">MRLVLREMGNSSLDGAPSARGPGTLPPEVLLKDALFSGPDAVMESAPGALRTVARSVTKIRLSGAPEEGGKTQISHSECMPLVAIGLVEPGLLKMETHRKERTRSTRQLRQASAKVQGSPAVVGMGLGLVNGDTQEEMLEKARELFQLCDKEEKGLITKRDLQRLQSELPLSPEQLEAVFESLDQSNNGYLTPVEFSMGLGKLLGVELFPETDNVENSGIEETFESGWSDELGDADCEERRFCSMMEQLGAAQIFEGQREVRELWARLRKDRPELLANFEEFLYRVSSYIREVHHEKETMEQALKRKETDHGREVRCLYEEMEQQIKIEKERLLGKDSAKHNGRNTLLQKELRNKELELENIVSRQKQLEQRLQALNSEQLETRVQNEQLRQLNQDLLEQLEQSKCGLEAARGQLQTLQKQADLEQDVKDRVVFKVSKNMQKEKQSLLRQLELLREMNKKLRDDRDAFEAKKLE</sequence>
<name>A0AAV7TS16_PLEWA</name>
<keyword evidence="2" id="KW-0677">Repeat</keyword>
<evidence type="ECO:0000256" key="5">
    <source>
        <dbReference type="SAM" id="MobiDB-lite"/>
    </source>
</evidence>
<protein>
    <recommendedName>
        <fullName evidence="6">EF-hand domain-containing protein</fullName>
    </recommendedName>
</protein>
<feature type="domain" description="EF-hand" evidence="6">
    <location>
        <begin position="171"/>
        <end position="206"/>
    </location>
</feature>
<dbReference type="InterPro" id="IPR011992">
    <property type="entry name" value="EF-hand-dom_pair"/>
</dbReference>
<dbReference type="SMART" id="SM00054">
    <property type="entry name" value="EFh"/>
    <property type="match status" value="2"/>
</dbReference>
<gene>
    <name evidence="7" type="ORF">NDU88_003931</name>
</gene>
<comment type="caution">
    <text evidence="7">The sequence shown here is derived from an EMBL/GenBank/DDBJ whole genome shotgun (WGS) entry which is preliminary data.</text>
</comment>
<dbReference type="AlphaFoldDB" id="A0AAV7TS16"/>
<accession>A0AAV7TS16</accession>
<keyword evidence="3" id="KW-0106">Calcium</keyword>
<dbReference type="PROSITE" id="PS00018">
    <property type="entry name" value="EF_HAND_1"/>
    <property type="match status" value="1"/>
</dbReference>
<dbReference type="SUPFAM" id="SSF47473">
    <property type="entry name" value="EF-hand"/>
    <property type="match status" value="1"/>
</dbReference>
<evidence type="ECO:0000313" key="7">
    <source>
        <dbReference type="EMBL" id="KAJ1178689.1"/>
    </source>
</evidence>
<keyword evidence="4" id="KW-0175">Coiled coil</keyword>
<evidence type="ECO:0000256" key="4">
    <source>
        <dbReference type="SAM" id="Coils"/>
    </source>
</evidence>
<feature type="region of interest" description="Disordered" evidence="5">
    <location>
        <begin position="1"/>
        <end position="25"/>
    </location>
</feature>